<evidence type="ECO:0000313" key="10">
    <source>
        <dbReference type="EMBL" id="CAG2057097.1"/>
    </source>
</evidence>
<comment type="catalytic activity">
    <reaction evidence="8">
        <text>L-seryl-[protein] + ATP = O-phospho-L-seryl-[protein] + ADP + H(+)</text>
        <dbReference type="Rhea" id="RHEA:17989"/>
        <dbReference type="Rhea" id="RHEA-COMP:9863"/>
        <dbReference type="Rhea" id="RHEA-COMP:11604"/>
        <dbReference type="ChEBI" id="CHEBI:15378"/>
        <dbReference type="ChEBI" id="CHEBI:29999"/>
        <dbReference type="ChEBI" id="CHEBI:30616"/>
        <dbReference type="ChEBI" id="CHEBI:83421"/>
        <dbReference type="ChEBI" id="CHEBI:456216"/>
        <dbReference type="EC" id="2.7.11.1"/>
    </reaction>
</comment>
<dbReference type="Proteomes" id="UP001153148">
    <property type="component" value="Unassembled WGS sequence"/>
</dbReference>
<dbReference type="Gene3D" id="3.30.200.20">
    <property type="entry name" value="Phosphorylase Kinase, domain 1"/>
    <property type="match status" value="1"/>
</dbReference>
<feature type="non-terminal residue" evidence="10">
    <location>
        <position position="1"/>
    </location>
</feature>
<dbReference type="PANTHER" id="PTHR45998">
    <property type="entry name" value="SERINE/THREONINE-PROTEIN KINASE 16"/>
    <property type="match status" value="1"/>
</dbReference>
<dbReference type="EMBL" id="CAJPIN010004867">
    <property type="protein sequence ID" value="CAG2057097.1"/>
    <property type="molecule type" value="Genomic_DNA"/>
</dbReference>
<organism evidence="10 11">
    <name type="scientific">Timema podura</name>
    <name type="common">Walking stick</name>
    <dbReference type="NCBI Taxonomy" id="61482"/>
    <lineage>
        <taxon>Eukaryota</taxon>
        <taxon>Metazoa</taxon>
        <taxon>Ecdysozoa</taxon>
        <taxon>Arthropoda</taxon>
        <taxon>Hexapoda</taxon>
        <taxon>Insecta</taxon>
        <taxon>Pterygota</taxon>
        <taxon>Neoptera</taxon>
        <taxon>Polyneoptera</taxon>
        <taxon>Phasmatodea</taxon>
        <taxon>Timematodea</taxon>
        <taxon>Timematoidea</taxon>
        <taxon>Timematidae</taxon>
        <taxon>Timema</taxon>
    </lineage>
</organism>
<dbReference type="InterPro" id="IPR011009">
    <property type="entry name" value="Kinase-like_dom_sf"/>
</dbReference>
<keyword evidence="11" id="KW-1185">Reference proteome</keyword>
<evidence type="ECO:0000256" key="5">
    <source>
        <dbReference type="ARBA" id="ARBA00022777"/>
    </source>
</evidence>
<keyword evidence="4" id="KW-0547">Nucleotide-binding</keyword>
<accession>A0ABN7NMM4</accession>
<protein>
    <recommendedName>
        <fullName evidence="1">non-specific serine/threonine protein kinase</fullName>
        <ecNumber evidence="1">2.7.11.1</ecNumber>
    </recommendedName>
</protein>
<keyword evidence="3" id="KW-0808">Transferase</keyword>
<dbReference type="InterPro" id="IPR008271">
    <property type="entry name" value="Ser/Thr_kinase_AS"/>
</dbReference>
<dbReference type="PANTHER" id="PTHR45998:SF2">
    <property type="entry name" value="SERINE_THREONINE-PROTEIN KINASE 16"/>
    <property type="match status" value="1"/>
</dbReference>
<keyword evidence="6" id="KW-0067">ATP-binding</keyword>
<gene>
    <name evidence="10" type="ORF">TPAB3V08_LOCUS4079</name>
</gene>
<dbReference type="InterPro" id="IPR052239">
    <property type="entry name" value="Ser/Thr-specific_kinases"/>
</dbReference>
<proteinExistence type="predicted"/>
<name>A0ABN7NMM4_TIMPD</name>
<keyword evidence="5" id="KW-0418">Kinase</keyword>
<dbReference type="EC" id="2.7.11.1" evidence="1"/>
<evidence type="ECO:0000256" key="2">
    <source>
        <dbReference type="ARBA" id="ARBA00022527"/>
    </source>
</evidence>
<feature type="domain" description="Protein kinase" evidence="9">
    <location>
        <begin position="1"/>
        <end position="303"/>
    </location>
</feature>
<feature type="non-terminal residue" evidence="10">
    <location>
        <position position="303"/>
    </location>
</feature>
<comment type="catalytic activity">
    <reaction evidence="7">
        <text>L-threonyl-[protein] + ATP = O-phospho-L-threonyl-[protein] + ADP + H(+)</text>
        <dbReference type="Rhea" id="RHEA:46608"/>
        <dbReference type="Rhea" id="RHEA-COMP:11060"/>
        <dbReference type="Rhea" id="RHEA-COMP:11605"/>
        <dbReference type="ChEBI" id="CHEBI:15378"/>
        <dbReference type="ChEBI" id="CHEBI:30013"/>
        <dbReference type="ChEBI" id="CHEBI:30616"/>
        <dbReference type="ChEBI" id="CHEBI:61977"/>
        <dbReference type="ChEBI" id="CHEBI:456216"/>
        <dbReference type="EC" id="2.7.11.1"/>
    </reaction>
</comment>
<evidence type="ECO:0000256" key="3">
    <source>
        <dbReference type="ARBA" id="ARBA00022679"/>
    </source>
</evidence>
<sequence>GFGTVSLVEDAHTHKYYAVKKIICHGKEDQNIALKEVEFYNLLKHPNIIECIDSTLTGQPDPQFNFTSEVLMILPYYQKGTLFNELDYRSQTKNHIEPQDILNMFLQICEGVKAFHEATPEPLAHRDLKTSNIVIADDRTPIIMDLGKTQSKQLATKATHNSVPAIGTIKKTQCCSQQDLLLPDEHQASDLRVLFPTAGVRDSAVFQSSVAPARVKICGSAEAQTLQDIASERCAMPYRAPELFNVESYCMIDERTDIWKEGGLNEEASSYKDVEISPNTLEDNEPFLGFEVNDDPPMLDIGD</sequence>
<evidence type="ECO:0000313" key="11">
    <source>
        <dbReference type="Proteomes" id="UP001153148"/>
    </source>
</evidence>
<dbReference type="PROSITE" id="PS00108">
    <property type="entry name" value="PROTEIN_KINASE_ST"/>
    <property type="match status" value="1"/>
</dbReference>
<dbReference type="Gene3D" id="1.10.510.10">
    <property type="entry name" value="Transferase(Phosphotransferase) domain 1"/>
    <property type="match status" value="1"/>
</dbReference>
<keyword evidence="2" id="KW-0723">Serine/threonine-protein kinase</keyword>
<dbReference type="Pfam" id="PF00069">
    <property type="entry name" value="Pkinase"/>
    <property type="match status" value="1"/>
</dbReference>
<reference evidence="10" key="1">
    <citation type="submission" date="2021-03" db="EMBL/GenBank/DDBJ databases">
        <authorList>
            <person name="Tran Van P."/>
        </authorList>
    </citation>
    <scope>NUCLEOTIDE SEQUENCE</scope>
</reference>
<evidence type="ECO:0000256" key="4">
    <source>
        <dbReference type="ARBA" id="ARBA00022741"/>
    </source>
</evidence>
<dbReference type="InterPro" id="IPR000719">
    <property type="entry name" value="Prot_kinase_dom"/>
</dbReference>
<evidence type="ECO:0000256" key="8">
    <source>
        <dbReference type="ARBA" id="ARBA00048679"/>
    </source>
</evidence>
<dbReference type="PROSITE" id="PS50011">
    <property type="entry name" value="PROTEIN_KINASE_DOM"/>
    <property type="match status" value="1"/>
</dbReference>
<comment type="caution">
    <text evidence="10">The sequence shown here is derived from an EMBL/GenBank/DDBJ whole genome shotgun (WGS) entry which is preliminary data.</text>
</comment>
<evidence type="ECO:0000256" key="1">
    <source>
        <dbReference type="ARBA" id="ARBA00012513"/>
    </source>
</evidence>
<evidence type="ECO:0000256" key="7">
    <source>
        <dbReference type="ARBA" id="ARBA00047899"/>
    </source>
</evidence>
<evidence type="ECO:0000256" key="6">
    <source>
        <dbReference type="ARBA" id="ARBA00022840"/>
    </source>
</evidence>
<dbReference type="SUPFAM" id="SSF56112">
    <property type="entry name" value="Protein kinase-like (PK-like)"/>
    <property type="match status" value="1"/>
</dbReference>
<evidence type="ECO:0000259" key="9">
    <source>
        <dbReference type="PROSITE" id="PS50011"/>
    </source>
</evidence>
<dbReference type="SMART" id="SM00220">
    <property type="entry name" value="S_TKc"/>
    <property type="match status" value="1"/>
</dbReference>